<evidence type="ECO:0000313" key="1">
    <source>
        <dbReference type="EMBL" id="KAF7839323.1"/>
    </source>
</evidence>
<keyword evidence="2" id="KW-1185">Reference proteome</keyword>
<organism evidence="1 2">
    <name type="scientific">Senna tora</name>
    <dbReference type="NCBI Taxonomy" id="362788"/>
    <lineage>
        <taxon>Eukaryota</taxon>
        <taxon>Viridiplantae</taxon>
        <taxon>Streptophyta</taxon>
        <taxon>Embryophyta</taxon>
        <taxon>Tracheophyta</taxon>
        <taxon>Spermatophyta</taxon>
        <taxon>Magnoliopsida</taxon>
        <taxon>eudicotyledons</taxon>
        <taxon>Gunneridae</taxon>
        <taxon>Pentapetalae</taxon>
        <taxon>rosids</taxon>
        <taxon>fabids</taxon>
        <taxon>Fabales</taxon>
        <taxon>Fabaceae</taxon>
        <taxon>Caesalpinioideae</taxon>
        <taxon>Cassia clade</taxon>
        <taxon>Senna</taxon>
    </lineage>
</organism>
<dbReference type="AlphaFoldDB" id="A0A834X8J8"/>
<proteinExistence type="predicted"/>
<evidence type="ECO:0000313" key="2">
    <source>
        <dbReference type="Proteomes" id="UP000634136"/>
    </source>
</evidence>
<sequence length="106" mass="12140">MSSRNTVVFATMTSTVDSPALNTRGPVQKLQQQGVPTTKYCDHCDKKGHTKDTCWEILGKLPNWKTRSRSSAAHHVETTDSQPFSQNQIEFLNKTLWSIIHFLWTY</sequence>
<protein>
    <submittedName>
        <fullName evidence="1">Retrovirus-related Pol polyprotein from transposon TNT 1-94</fullName>
    </submittedName>
</protein>
<dbReference type="Proteomes" id="UP000634136">
    <property type="component" value="Unassembled WGS sequence"/>
</dbReference>
<accession>A0A834X8J8</accession>
<dbReference type="OrthoDB" id="1752081at2759"/>
<comment type="caution">
    <text evidence="1">The sequence shown here is derived from an EMBL/GenBank/DDBJ whole genome shotgun (WGS) entry which is preliminary data.</text>
</comment>
<gene>
    <name evidence="1" type="ORF">G2W53_007805</name>
</gene>
<dbReference type="EMBL" id="JAAIUW010000003">
    <property type="protein sequence ID" value="KAF7839323.1"/>
    <property type="molecule type" value="Genomic_DNA"/>
</dbReference>
<reference evidence="1" key="1">
    <citation type="submission" date="2020-09" db="EMBL/GenBank/DDBJ databases">
        <title>Genome-Enabled Discovery of Anthraquinone Biosynthesis in Senna tora.</title>
        <authorList>
            <person name="Kang S.-H."/>
            <person name="Pandey R.P."/>
            <person name="Lee C.-M."/>
            <person name="Sim J.-S."/>
            <person name="Jeong J.-T."/>
            <person name="Choi B.-S."/>
            <person name="Jung M."/>
            <person name="Ginzburg D."/>
            <person name="Zhao K."/>
            <person name="Won S.Y."/>
            <person name="Oh T.-J."/>
            <person name="Yu Y."/>
            <person name="Kim N.-H."/>
            <person name="Lee O.R."/>
            <person name="Lee T.-H."/>
            <person name="Bashyal P."/>
            <person name="Kim T.-S."/>
            <person name="Lee W.-H."/>
            <person name="Kawkins C."/>
            <person name="Kim C.-K."/>
            <person name="Kim J.S."/>
            <person name="Ahn B.O."/>
            <person name="Rhee S.Y."/>
            <person name="Sohng J.K."/>
        </authorList>
    </citation>
    <scope>NUCLEOTIDE SEQUENCE</scope>
    <source>
        <tissue evidence="1">Leaf</tissue>
    </source>
</reference>
<name>A0A834X8J8_9FABA</name>